<dbReference type="EMBL" id="JAGSCS010000004">
    <property type="protein sequence ID" value="MBR0575698.1"/>
    <property type="molecule type" value="Genomic_DNA"/>
</dbReference>
<name>A0A941HQP3_9CLOT</name>
<reference evidence="1" key="1">
    <citation type="submission" date="2021-04" db="EMBL/GenBank/DDBJ databases">
        <title>Proteiniclasticum sedimins sp. nov., an obligate anaerobic bacterium isolated from anaerobic sludge.</title>
        <authorList>
            <person name="Liu J."/>
        </authorList>
    </citation>
    <scope>NUCLEOTIDE SEQUENCE</scope>
    <source>
        <strain evidence="1">BAD-10</strain>
    </source>
</reference>
<organism evidence="1 2">
    <name type="scientific">Proteiniclasticum sediminis</name>
    <dbReference type="NCBI Taxonomy" id="2804028"/>
    <lineage>
        <taxon>Bacteria</taxon>
        <taxon>Bacillati</taxon>
        <taxon>Bacillota</taxon>
        <taxon>Clostridia</taxon>
        <taxon>Eubacteriales</taxon>
        <taxon>Clostridiaceae</taxon>
        <taxon>Proteiniclasticum</taxon>
    </lineage>
</organism>
<dbReference type="Proteomes" id="UP000675379">
    <property type="component" value="Unassembled WGS sequence"/>
</dbReference>
<evidence type="ECO:0000313" key="1">
    <source>
        <dbReference type="EMBL" id="MBR0575698.1"/>
    </source>
</evidence>
<keyword evidence="2" id="KW-1185">Reference proteome</keyword>
<protein>
    <submittedName>
        <fullName evidence="1">Uncharacterized protein</fullName>
    </submittedName>
</protein>
<sequence length="57" mass="6639">MILYISGAISRLIIAWINKKLGIASPTLYYMTGQLYEYDKLMAERRNKHGNQSRTVF</sequence>
<accession>A0A941HQP3</accession>
<proteinExistence type="predicted"/>
<evidence type="ECO:0000313" key="2">
    <source>
        <dbReference type="Proteomes" id="UP000675379"/>
    </source>
</evidence>
<dbReference type="AlphaFoldDB" id="A0A941HQP3"/>
<dbReference type="RefSeq" id="WP_211800251.1">
    <property type="nucleotide sequence ID" value="NZ_JAGSCS010000004.1"/>
</dbReference>
<comment type="caution">
    <text evidence="1">The sequence shown here is derived from an EMBL/GenBank/DDBJ whole genome shotgun (WGS) entry which is preliminary data.</text>
</comment>
<gene>
    <name evidence="1" type="ORF">KCG48_05000</name>
</gene>